<evidence type="ECO:0000313" key="3">
    <source>
        <dbReference type="Proteomes" id="UP000275408"/>
    </source>
</evidence>
<reference evidence="2 3" key="1">
    <citation type="journal article" date="2018" name="Sci. Rep.">
        <title>Comparative analysis of the Pocillopora damicornis genome highlights role of immune system in coral evolution.</title>
        <authorList>
            <person name="Cunning R."/>
            <person name="Bay R.A."/>
            <person name="Gillette P."/>
            <person name="Baker A.C."/>
            <person name="Traylor-Knowles N."/>
        </authorList>
    </citation>
    <scope>NUCLEOTIDE SEQUENCE [LARGE SCALE GENOMIC DNA]</scope>
    <source>
        <strain evidence="2">RSMAS</strain>
        <tissue evidence="2">Whole animal</tissue>
    </source>
</reference>
<evidence type="ECO:0008006" key="4">
    <source>
        <dbReference type="Google" id="ProtNLM"/>
    </source>
</evidence>
<dbReference type="EMBL" id="RCHS01003009">
    <property type="protein sequence ID" value="RMX44325.1"/>
    <property type="molecule type" value="Genomic_DNA"/>
</dbReference>
<sequence>MEEIPEESDPVQSGNNSIEVEIVSDEEFQILDEALQNAMMQIAQEETKSIEHREDINCSLIKEALTPLEKFKGGRGYLSVSDLTAQFWCEQQMEYAFTAPELKQESEPMRMGKLIHLEREQELYDLVEIKVESKEDKWATKFLDCLCKIALLEAKQTVRELPVFGWPFNMGVFVYGIIDEVHFNEMGQLELLELKTRKRKSLPSKAQQRQASLQAMIYSIMFNDLLLGKADPSVLLSQLQLNGDAILSKDVSQYARDCGVQCDKLIQITNLLIRRFQQSDIPKLNSIAVEYCMQETCQVIGRTSMDLDKEWTQSQLIKMLPYWRGERETVGVEIEEAWKCSRCDFADICEWRVKKDKEYRTKSDARKL</sequence>
<dbReference type="Pfam" id="PF09810">
    <property type="entry name" value="Exo5"/>
    <property type="match status" value="3"/>
</dbReference>
<dbReference type="PANTHER" id="PTHR14464">
    <property type="entry name" value="EXONUCLEASE V"/>
    <property type="match status" value="1"/>
</dbReference>
<gene>
    <name evidence="2" type="ORF">pdam_00018871</name>
</gene>
<dbReference type="GO" id="GO:0045145">
    <property type="term" value="F:single-stranded DNA 5'-3' DNA exonuclease activity"/>
    <property type="evidence" value="ECO:0007669"/>
    <property type="project" value="InterPro"/>
</dbReference>
<dbReference type="OrthoDB" id="354769at2759"/>
<organism evidence="2 3">
    <name type="scientific">Pocillopora damicornis</name>
    <name type="common">Cauliflower coral</name>
    <name type="synonym">Millepora damicornis</name>
    <dbReference type="NCBI Taxonomy" id="46731"/>
    <lineage>
        <taxon>Eukaryota</taxon>
        <taxon>Metazoa</taxon>
        <taxon>Cnidaria</taxon>
        <taxon>Anthozoa</taxon>
        <taxon>Hexacorallia</taxon>
        <taxon>Scleractinia</taxon>
        <taxon>Astrocoeniina</taxon>
        <taxon>Pocilloporidae</taxon>
        <taxon>Pocillopora</taxon>
    </lineage>
</organism>
<evidence type="ECO:0000313" key="2">
    <source>
        <dbReference type="EMBL" id="RMX44325.1"/>
    </source>
</evidence>
<dbReference type="Gene3D" id="3.90.320.10">
    <property type="match status" value="1"/>
</dbReference>
<evidence type="ECO:0000256" key="1">
    <source>
        <dbReference type="ARBA" id="ARBA00009797"/>
    </source>
</evidence>
<name>A0A3M6TSG3_POCDA</name>
<dbReference type="InterPro" id="IPR011604">
    <property type="entry name" value="PDDEXK-like_dom_sf"/>
</dbReference>
<dbReference type="PANTHER" id="PTHR14464:SF4">
    <property type="entry name" value="EXONUCLEASE V"/>
    <property type="match status" value="1"/>
</dbReference>
<dbReference type="OMA" id="CPDKPLG"/>
<accession>A0A3M6TSG3</accession>
<proteinExistence type="inferred from homology"/>
<dbReference type="GO" id="GO:0005634">
    <property type="term" value="C:nucleus"/>
    <property type="evidence" value="ECO:0007669"/>
    <property type="project" value="TreeGrafter"/>
</dbReference>
<comment type="similarity">
    <text evidence="1">Belongs to the EXO5 family.</text>
</comment>
<dbReference type="GO" id="GO:0036297">
    <property type="term" value="P:interstrand cross-link repair"/>
    <property type="evidence" value="ECO:0007669"/>
    <property type="project" value="TreeGrafter"/>
</dbReference>
<dbReference type="InterPro" id="IPR019190">
    <property type="entry name" value="EXOV"/>
</dbReference>
<comment type="caution">
    <text evidence="2">The sequence shown here is derived from an EMBL/GenBank/DDBJ whole genome shotgun (WGS) entry which is preliminary data.</text>
</comment>
<dbReference type="Proteomes" id="UP000275408">
    <property type="component" value="Unassembled WGS sequence"/>
</dbReference>
<dbReference type="AlphaFoldDB" id="A0A3M6TSG3"/>
<protein>
    <recommendedName>
        <fullName evidence="4">Exonuclease V</fullName>
    </recommendedName>
</protein>
<keyword evidence="3" id="KW-1185">Reference proteome</keyword>